<dbReference type="OrthoDB" id="5976053at2"/>
<evidence type="ECO:0000256" key="1">
    <source>
        <dbReference type="SAM" id="MobiDB-lite"/>
    </source>
</evidence>
<feature type="compositionally biased region" description="Basic and acidic residues" evidence="1">
    <location>
        <begin position="24"/>
        <end position="42"/>
    </location>
</feature>
<organism evidence="2 3">
    <name type="scientific">Stenotrophomonas koreensis</name>
    <dbReference type="NCBI Taxonomy" id="266128"/>
    <lineage>
        <taxon>Bacteria</taxon>
        <taxon>Pseudomonadati</taxon>
        <taxon>Pseudomonadota</taxon>
        <taxon>Gammaproteobacteria</taxon>
        <taxon>Lysobacterales</taxon>
        <taxon>Lysobacteraceae</taxon>
        <taxon>Stenotrophomonas</taxon>
    </lineage>
</organism>
<dbReference type="Proteomes" id="UP000051254">
    <property type="component" value="Unassembled WGS sequence"/>
</dbReference>
<keyword evidence="3" id="KW-1185">Reference proteome</keyword>
<reference evidence="2 3" key="1">
    <citation type="submission" date="2015-05" db="EMBL/GenBank/DDBJ databases">
        <title>Genome sequencing and analysis of members of genus Stenotrophomonas.</title>
        <authorList>
            <person name="Patil P.P."/>
            <person name="Midha S."/>
            <person name="Patil P.B."/>
        </authorList>
    </citation>
    <scope>NUCLEOTIDE SEQUENCE [LARGE SCALE GENOMIC DNA]</scope>
    <source>
        <strain evidence="2 3">DSM 17805</strain>
    </source>
</reference>
<evidence type="ECO:0000313" key="3">
    <source>
        <dbReference type="Proteomes" id="UP000051254"/>
    </source>
</evidence>
<accession>A0A0R0BQ71</accession>
<protein>
    <submittedName>
        <fullName evidence="2">Uncharacterized protein</fullName>
    </submittedName>
</protein>
<sequence length="133" mass="14802">MSTDSKNRREAKKKQAERAANQAADRRAQALRKTEPHAELRDQQRNLLAGIVRRDGQWVLGMDGKIAGESDSAAHVLAMVMAAGELHERQGTPVRLVYSDALRDAARAEAQAMGQTFEQFKDDLIARLGRKLH</sequence>
<gene>
    <name evidence="2" type="ORF">ABB25_02520</name>
</gene>
<dbReference type="RefSeq" id="WP_057663288.1">
    <property type="nucleotide sequence ID" value="NZ_LDJH01000006.1"/>
</dbReference>
<dbReference type="PATRIC" id="fig|266128.3.peg.2164"/>
<dbReference type="AlphaFoldDB" id="A0A0R0BQ71"/>
<name>A0A0R0BQ71_9GAMM</name>
<evidence type="ECO:0000313" key="2">
    <source>
        <dbReference type="EMBL" id="KRG59471.1"/>
    </source>
</evidence>
<dbReference type="EMBL" id="LDJH01000006">
    <property type="protein sequence ID" value="KRG59471.1"/>
    <property type="molecule type" value="Genomic_DNA"/>
</dbReference>
<feature type="region of interest" description="Disordered" evidence="1">
    <location>
        <begin position="1"/>
        <end position="42"/>
    </location>
</feature>
<proteinExistence type="predicted"/>
<feature type="compositionally biased region" description="Basic and acidic residues" evidence="1">
    <location>
        <begin position="1"/>
        <end position="17"/>
    </location>
</feature>
<comment type="caution">
    <text evidence="2">The sequence shown here is derived from an EMBL/GenBank/DDBJ whole genome shotgun (WGS) entry which is preliminary data.</text>
</comment>